<sequence length="42" mass="5136">MIDRDEPHDRECNGHCGWSSTYCESQWREFFRRMGGNWELRG</sequence>
<dbReference type="KEGG" id="vg:26633520"/>
<dbReference type="Proteomes" id="UP000203046">
    <property type="component" value="Segment"/>
</dbReference>
<dbReference type="GeneID" id="26633520"/>
<reference evidence="1 2" key="1">
    <citation type="journal article" date="2016" name="BMC Microbiol.">
        <title>Characterization of mycobacteria and mycobacteriophages isolated from compost at the Sao Paulo Zoo Park Foundation in Brazil and creation of the new mycobacteriophage Cluster U.</title>
        <authorList>
            <person name="Lima-Junior J.D."/>
            <person name="Viana-Niero C."/>
            <person name="Conde Oliveira D.V."/>
            <person name="Machado G.E."/>
            <person name="Rabello M.C."/>
            <person name="Martins-Junior J."/>
            <person name="Martins L.F."/>
            <person name="Digiampietri L.A."/>
            <person name="da Silva A.M."/>
            <person name="Setubal J.C."/>
            <person name="Russell D.A."/>
            <person name="Jacobs-Sera D."/>
            <person name="Pope W.H."/>
            <person name="Hatfull G.F."/>
            <person name="Leao S.C."/>
        </authorList>
    </citation>
    <scope>NUCLEOTIDE SEQUENCE [LARGE SCALE GENOMIC DNA]</scope>
</reference>
<keyword evidence="2" id="KW-1185">Reference proteome</keyword>
<evidence type="ECO:0000313" key="2">
    <source>
        <dbReference type="Proteomes" id="UP000203046"/>
    </source>
</evidence>
<gene>
    <name evidence="1" type="ORF">FLORINDA_49</name>
</gene>
<evidence type="ECO:0000313" key="1">
    <source>
        <dbReference type="EMBL" id="AKU45019.1"/>
    </source>
</evidence>
<accession>A0A0K1LRF3</accession>
<name>A0A0K1LRF3_9CAUD</name>
<dbReference type="RefSeq" id="YP_009206767.1">
    <property type="nucleotide sequence ID" value="NC_028889.1"/>
</dbReference>
<organism evidence="1 2">
    <name type="scientific">Mycobacterium phage Florinda</name>
    <dbReference type="NCBI Taxonomy" id="1675549"/>
    <lineage>
        <taxon>Viruses</taxon>
        <taxon>Duplodnaviria</taxon>
        <taxon>Heunggongvirae</taxon>
        <taxon>Uroviricota</taxon>
        <taxon>Caudoviricetes</taxon>
        <taxon>Gracegardnervirinae</taxon>
        <taxon>Cheoctovirus</taxon>
        <taxon>Cheoctovirus florinda</taxon>
    </lineage>
</organism>
<dbReference type="OrthoDB" id="22508at10239"/>
<protein>
    <submittedName>
        <fullName evidence="1">Uncharacterized protein</fullName>
    </submittedName>
</protein>
<proteinExistence type="predicted"/>
<dbReference type="EMBL" id="KR997930">
    <property type="protein sequence ID" value="AKU45019.1"/>
    <property type="molecule type" value="Genomic_DNA"/>
</dbReference>